<evidence type="ECO:0000313" key="2">
    <source>
        <dbReference type="Proteomes" id="UP001345219"/>
    </source>
</evidence>
<dbReference type="AlphaFoldDB" id="A0AAN7JNQ0"/>
<evidence type="ECO:0000313" key="1">
    <source>
        <dbReference type="EMBL" id="KAK4750794.1"/>
    </source>
</evidence>
<reference evidence="1 2" key="1">
    <citation type="journal article" date="2023" name="Hortic Res">
        <title>Pangenome of water caltrop reveals structural variations and asymmetric subgenome divergence after allopolyploidization.</title>
        <authorList>
            <person name="Zhang X."/>
            <person name="Chen Y."/>
            <person name="Wang L."/>
            <person name="Yuan Y."/>
            <person name="Fang M."/>
            <person name="Shi L."/>
            <person name="Lu R."/>
            <person name="Comes H.P."/>
            <person name="Ma Y."/>
            <person name="Chen Y."/>
            <person name="Huang G."/>
            <person name="Zhou Y."/>
            <person name="Zheng Z."/>
            <person name="Qiu Y."/>
        </authorList>
    </citation>
    <scope>NUCLEOTIDE SEQUENCE [LARGE SCALE GENOMIC DNA]</scope>
    <source>
        <tissue evidence="1">Roots</tissue>
    </source>
</reference>
<organism evidence="1 2">
    <name type="scientific">Trapa incisa</name>
    <dbReference type="NCBI Taxonomy" id="236973"/>
    <lineage>
        <taxon>Eukaryota</taxon>
        <taxon>Viridiplantae</taxon>
        <taxon>Streptophyta</taxon>
        <taxon>Embryophyta</taxon>
        <taxon>Tracheophyta</taxon>
        <taxon>Spermatophyta</taxon>
        <taxon>Magnoliopsida</taxon>
        <taxon>eudicotyledons</taxon>
        <taxon>Gunneridae</taxon>
        <taxon>Pentapetalae</taxon>
        <taxon>rosids</taxon>
        <taxon>malvids</taxon>
        <taxon>Myrtales</taxon>
        <taxon>Lythraceae</taxon>
        <taxon>Trapa</taxon>
    </lineage>
</organism>
<gene>
    <name evidence="1" type="ORF">SAY87_004276</name>
</gene>
<protein>
    <submittedName>
        <fullName evidence="1">Uncharacterized protein</fullName>
    </submittedName>
</protein>
<accession>A0AAN7JNQ0</accession>
<sequence>MAIFTQIDLKKCVSWDVVKEEILATDDGSMFQAPKLAFPSLVVFWWLSVSIFQRVSCSSMEEFSAFAAYLVTSGTFELNMAAKMGSLREKLVSMKGGGSQIDFSQFESPDDRSA</sequence>
<dbReference type="Proteomes" id="UP001345219">
    <property type="component" value="Chromosome 4"/>
</dbReference>
<proteinExistence type="predicted"/>
<dbReference type="EMBL" id="JAXIOK010000017">
    <property type="protein sequence ID" value="KAK4750794.1"/>
    <property type="molecule type" value="Genomic_DNA"/>
</dbReference>
<comment type="caution">
    <text evidence="1">The sequence shown here is derived from an EMBL/GenBank/DDBJ whole genome shotgun (WGS) entry which is preliminary data.</text>
</comment>
<keyword evidence="2" id="KW-1185">Reference proteome</keyword>
<name>A0AAN7JNQ0_9MYRT</name>